<dbReference type="InterPro" id="IPR041696">
    <property type="entry name" value="PKD_3"/>
</dbReference>
<dbReference type="Pfam" id="PF00801">
    <property type="entry name" value="PKD"/>
    <property type="match status" value="1"/>
</dbReference>
<feature type="signal peptide" evidence="1">
    <location>
        <begin position="1"/>
        <end position="22"/>
    </location>
</feature>
<evidence type="ECO:0000313" key="5">
    <source>
        <dbReference type="Proteomes" id="UP001156218"/>
    </source>
</evidence>
<proteinExistence type="predicted"/>
<feature type="domain" description="PKD/Chitinase" evidence="2">
    <location>
        <begin position="130"/>
        <end position="213"/>
    </location>
</feature>
<dbReference type="SUPFAM" id="SSF49299">
    <property type="entry name" value="PKD domain"/>
    <property type="match status" value="1"/>
</dbReference>
<dbReference type="SMART" id="SM00089">
    <property type="entry name" value="PKD"/>
    <property type="match status" value="2"/>
</dbReference>
<sequence>MINGFLKTIASLLMLCTVVSFASCRNDGDDEELGGGTTGQPPVITFDNGTGIYTVKIMKSITITPLVNDATDPVYTWKDEKGKIVCTDLSYTYSPKAEGEVYFKFRVDAKNGYAEEELRVDVVEKMIPSVSLIPAYSTYMGKSVTLESSVNFTEGAKYEWVSIDESGKTKETVGTEATYTFTPTEEGQFSFKLTVTNEDGSGNASTSVLVSPEPVMNITFSSNQLTVPKGRAACIAPVITDTTTHATYVWEVDEVMQQGETGPTFTFTPPTAGSYVVKVTGTDGDIIKSAIQTVVCLPSDEAKYYRAPSAGSSDSKVKVYHLRPAPGQFIAQISGQTEEEACRYAETRMNVQNNYVSLGAWGGYIIVGFDHSVYNKPDVSSNGGYDFAIIGNPFDGSSEPGIVYVMQDENGDGLPNDTWYELRGSETGKAETYQHYAVTYYRPPTHNMPLQWIDNRGNSGSIDLNPNFPLWIKENNYTLYGTRLKRNTTRTPGGIWRNESYPWGYADNWGEDILAEGDNHDAAPVGNAFKIENAMYPDGTPVKLQYIDFIKVQTGIQSVAGAIGELSTEVFGFVDYKMSEAPSKID</sequence>
<dbReference type="Proteomes" id="UP001156218">
    <property type="component" value="Chromosome"/>
</dbReference>
<dbReference type="EMBL" id="CP083680">
    <property type="protein sequence ID" value="UYU69052.1"/>
    <property type="molecule type" value="Genomic_DNA"/>
</dbReference>
<dbReference type="InterPro" id="IPR013783">
    <property type="entry name" value="Ig-like_fold"/>
</dbReference>
<feature type="domain" description="PKD/Chitinase" evidence="2">
    <location>
        <begin position="215"/>
        <end position="299"/>
    </location>
</feature>
<dbReference type="Gene3D" id="2.60.40.10">
    <property type="entry name" value="Immunoglobulins"/>
    <property type="match status" value="1"/>
</dbReference>
<evidence type="ECO:0000313" key="6">
    <source>
        <dbReference type="Proteomes" id="UP001162960"/>
    </source>
</evidence>
<dbReference type="InterPro" id="IPR000601">
    <property type="entry name" value="PKD_dom"/>
</dbReference>
<dbReference type="Pfam" id="PF16820">
    <property type="entry name" value="PKD_3"/>
    <property type="match status" value="1"/>
</dbReference>
<keyword evidence="1" id="KW-0732">Signal</keyword>
<reference evidence="4 5" key="1">
    <citation type="submission" date="2021-06" db="EMBL/GenBank/DDBJ databases">
        <title>Interrogation of the integrated mobile genetic elements in gut-associated Bacteroides with a consensus prediction approach.</title>
        <authorList>
            <person name="Campbell D.E."/>
            <person name="Leigh J.R."/>
            <person name="Kim T."/>
            <person name="England W."/>
            <person name="Whitaker R.J."/>
            <person name="Degnan P.H."/>
        </authorList>
    </citation>
    <scope>NUCLEOTIDE SEQUENCE</scope>
    <source>
        <strain evidence="4">VPI-3443</strain>
        <strain evidence="3 5">WAL8669</strain>
    </source>
</reference>
<dbReference type="InterPro" id="IPR022409">
    <property type="entry name" value="PKD/Chitinase_dom"/>
</dbReference>
<dbReference type="Proteomes" id="UP001162960">
    <property type="component" value="Chromosome"/>
</dbReference>
<dbReference type="CDD" id="cd00146">
    <property type="entry name" value="PKD"/>
    <property type="match status" value="1"/>
</dbReference>
<feature type="chain" id="PRO_5014250276" evidence="1">
    <location>
        <begin position="23"/>
        <end position="586"/>
    </location>
</feature>
<dbReference type="EMBL" id="CP083685">
    <property type="protein sequence ID" value="UYU89456.1"/>
    <property type="molecule type" value="Genomic_DNA"/>
</dbReference>
<dbReference type="PROSITE" id="PS51257">
    <property type="entry name" value="PROKAR_LIPOPROTEIN"/>
    <property type="match status" value="1"/>
</dbReference>
<dbReference type="InterPro" id="IPR035986">
    <property type="entry name" value="PKD_dom_sf"/>
</dbReference>
<organism evidence="4 6">
    <name type="scientific">Bacteroides thetaiotaomicron</name>
    <dbReference type="NCBI Taxonomy" id="818"/>
    <lineage>
        <taxon>Bacteria</taxon>
        <taxon>Pseudomonadati</taxon>
        <taxon>Bacteroidota</taxon>
        <taxon>Bacteroidia</taxon>
        <taxon>Bacteroidales</taxon>
        <taxon>Bacteroidaceae</taxon>
        <taxon>Bacteroides</taxon>
    </lineage>
</organism>
<accession>A0A173SFE8</accession>
<protein>
    <submittedName>
        <fullName evidence="4">PKD domain-containing protein</fullName>
    </submittedName>
</protein>
<evidence type="ECO:0000259" key="2">
    <source>
        <dbReference type="SMART" id="SM00089"/>
    </source>
</evidence>
<dbReference type="RefSeq" id="WP_048693932.1">
    <property type="nucleotide sequence ID" value="NZ_CP083680.1"/>
</dbReference>
<gene>
    <name evidence="3" type="ORF">KQP68_12605</name>
    <name evidence="4" type="ORF">KQP74_16040</name>
</gene>
<evidence type="ECO:0000256" key="1">
    <source>
        <dbReference type="SAM" id="SignalP"/>
    </source>
</evidence>
<evidence type="ECO:0000313" key="3">
    <source>
        <dbReference type="EMBL" id="UYU69052.1"/>
    </source>
</evidence>
<evidence type="ECO:0000313" key="4">
    <source>
        <dbReference type="EMBL" id="UYU89456.1"/>
    </source>
</evidence>
<dbReference type="AlphaFoldDB" id="A0A173SFE8"/>
<name>A0A173SFE8_BACT4</name>